<dbReference type="PROSITE" id="PS01148">
    <property type="entry name" value="UPF0033"/>
    <property type="match status" value="1"/>
</dbReference>
<dbReference type="SUPFAM" id="SSF64307">
    <property type="entry name" value="SirA-like"/>
    <property type="match status" value="1"/>
</dbReference>
<name>A0ABV7JAN7_9GAMM</name>
<feature type="domain" description="UPF0033" evidence="2">
    <location>
        <begin position="9"/>
        <end position="33"/>
    </location>
</feature>
<accession>A0ABV7JAN7</accession>
<dbReference type="PANTHER" id="PTHR33279:SF6">
    <property type="entry name" value="SULFUR CARRIER PROTEIN YEDF-RELATED"/>
    <property type="match status" value="1"/>
</dbReference>
<evidence type="ECO:0000259" key="2">
    <source>
        <dbReference type="PROSITE" id="PS01148"/>
    </source>
</evidence>
<comment type="caution">
    <text evidence="3">The sequence shown here is derived from an EMBL/GenBank/DDBJ whole genome shotgun (WGS) entry which is preliminary data.</text>
</comment>
<dbReference type="InterPro" id="IPR001455">
    <property type="entry name" value="TusA-like"/>
</dbReference>
<dbReference type="Proteomes" id="UP001595533">
    <property type="component" value="Unassembled WGS sequence"/>
</dbReference>
<dbReference type="Gene3D" id="3.30.110.40">
    <property type="entry name" value="TusA-like domain"/>
    <property type="match status" value="1"/>
</dbReference>
<protein>
    <submittedName>
        <fullName evidence="3">Sulfurtransferase TusA family protein</fullName>
    </submittedName>
</protein>
<evidence type="ECO:0000313" key="3">
    <source>
        <dbReference type="EMBL" id="MFC3195200.1"/>
    </source>
</evidence>
<dbReference type="PANTHER" id="PTHR33279">
    <property type="entry name" value="SULFUR CARRIER PROTEIN YEDF-RELATED"/>
    <property type="match status" value="1"/>
</dbReference>
<comment type="similarity">
    <text evidence="1">Belongs to the sulfur carrier protein TusA family.</text>
</comment>
<dbReference type="Pfam" id="PF01206">
    <property type="entry name" value="TusA"/>
    <property type="match status" value="1"/>
</dbReference>
<organism evidence="3 4">
    <name type="scientific">Marinicella sediminis</name>
    <dbReference type="NCBI Taxonomy" id="1792834"/>
    <lineage>
        <taxon>Bacteria</taxon>
        <taxon>Pseudomonadati</taxon>
        <taxon>Pseudomonadota</taxon>
        <taxon>Gammaproteobacteria</taxon>
        <taxon>Lysobacterales</taxon>
        <taxon>Marinicellaceae</taxon>
        <taxon>Marinicella</taxon>
    </lineage>
</organism>
<reference evidence="4" key="1">
    <citation type="journal article" date="2019" name="Int. J. Syst. Evol. Microbiol.">
        <title>The Global Catalogue of Microorganisms (GCM) 10K type strain sequencing project: providing services to taxonomists for standard genome sequencing and annotation.</title>
        <authorList>
            <consortium name="The Broad Institute Genomics Platform"/>
            <consortium name="The Broad Institute Genome Sequencing Center for Infectious Disease"/>
            <person name="Wu L."/>
            <person name="Ma J."/>
        </authorList>
    </citation>
    <scope>NUCLEOTIDE SEQUENCE [LARGE SCALE GENOMIC DNA]</scope>
    <source>
        <strain evidence="4">KCTC 42953</strain>
    </source>
</reference>
<evidence type="ECO:0000313" key="4">
    <source>
        <dbReference type="Proteomes" id="UP001595533"/>
    </source>
</evidence>
<evidence type="ECO:0000256" key="1">
    <source>
        <dbReference type="ARBA" id="ARBA00008984"/>
    </source>
</evidence>
<sequence length="90" mass="9782">MNHQAHIHIDASGLLCPMPLLRLKQAVAGAKPGDVISITVTDEHAELDFATWCERFGHALTKTEDDGAVMVFCVTVVTRSETPDPNKGVR</sequence>
<dbReference type="InterPro" id="IPR036868">
    <property type="entry name" value="TusA-like_sf"/>
</dbReference>
<dbReference type="RefSeq" id="WP_077411692.1">
    <property type="nucleotide sequence ID" value="NZ_JBHRTS010000007.1"/>
</dbReference>
<keyword evidence="4" id="KW-1185">Reference proteome</keyword>
<proteinExistence type="inferred from homology"/>
<dbReference type="CDD" id="cd00291">
    <property type="entry name" value="SirA_YedF_YeeD"/>
    <property type="match status" value="1"/>
</dbReference>
<gene>
    <name evidence="3" type="ORF">ACFODZ_13185</name>
</gene>
<dbReference type="EMBL" id="JBHRTS010000007">
    <property type="protein sequence ID" value="MFC3195200.1"/>
    <property type="molecule type" value="Genomic_DNA"/>
</dbReference>